<keyword evidence="2" id="KW-0238">DNA-binding</keyword>
<comment type="caution">
    <text evidence="6">The sequence shown here is derived from an EMBL/GenBank/DDBJ whole genome shotgun (WGS) entry which is preliminary data.</text>
</comment>
<feature type="domain" description="HTH gntR-type" evidence="5">
    <location>
        <begin position="21"/>
        <end position="88"/>
    </location>
</feature>
<keyword evidence="3" id="KW-0804">Transcription</keyword>
<dbReference type="InterPro" id="IPR011711">
    <property type="entry name" value="GntR_C"/>
</dbReference>
<proteinExistence type="predicted"/>
<evidence type="ECO:0000256" key="4">
    <source>
        <dbReference type="SAM" id="MobiDB-lite"/>
    </source>
</evidence>
<dbReference type="CDD" id="cd07377">
    <property type="entry name" value="WHTH_GntR"/>
    <property type="match status" value="1"/>
</dbReference>
<dbReference type="Gene3D" id="1.10.10.10">
    <property type="entry name" value="Winged helix-like DNA-binding domain superfamily/Winged helix DNA-binding domain"/>
    <property type="match status" value="1"/>
</dbReference>
<dbReference type="Pfam" id="PF00392">
    <property type="entry name" value="GntR"/>
    <property type="match status" value="1"/>
</dbReference>
<name>A0ABS9E744_9HYPH</name>
<organism evidence="6 7">
    <name type="scientific">Maritalea mediterranea</name>
    <dbReference type="NCBI Taxonomy" id="2909667"/>
    <lineage>
        <taxon>Bacteria</taxon>
        <taxon>Pseudomonadati</taxon>
        <taxon>Pseudomonadota</taxon>
        <taxon>Alphaproteobacteria</taxon>
        <taxon>Hyphomicrobiales</taxon>
        <taxon>Devosiaceae</taxon>
        <taxon>Maritalea</taxon>
    </lineage>
</organism>
<dbReference type="PANTHER" id="PTHR43537">
    <property type="entry name" value="TRANSCRIPTIONAL REGULATOR, GNTR FAMILY"/>
    <property type="match status" value="1"/>
</dbReference>
<dbReference type="Gene3D" id="1.20.120.530">
    <property type="entry name" value="GntR ligand-binding domain-like"/>
    <property type="match status" value="1"/>
</dbReference>
<dbReference type="PANTHER" id="PTHR43537:SF5">
    <property type="entry name" value="UXU OPERON TRANSCRIPTIONAL REGULATOR"/>
    <property type="match status" value="1"/>
</dbReference>
<dbReference type="RefSeq" id="WP_236112820.1">
    <property type="nucleotide sequence ID" value="NZ_JAKGTI010000001.1"/>
</dbReference>
<evidence type="ECO:0000256" key="2">
    <source>
        <dbReference type="ARBA" id="ARBA00023125"/>
    </source>
</evidence>
<dbReference type="InterPro" id="IPR036390">
    <property type="entry name" value="WH_DNA-bd_sf"/>
</dbReference>
<keyword evidence="1" id="KW-0805">Transcription regulation</keyword>
<evidence type="ECO:0000259" key="5">
    <source>
        <dbReference type="PROSITE" id="PS50949"/>
    </source>
</evidence>
<keyword evidence="7" id="KW-1185">Reference proteome</keyword>
<dbReference type="EMBL" id="JAKGTI010000001">
    <property type="protein sequence ID" value="MCF4097248.1"/>
    <property type="molecule type" value="Genomic_DNA"/>
</dbReference>
<dbReference type="SUPFAM" id="SSF48008">
    <property type="entry name" value="GntR ligand-binding domain-like"/>
    <property type="match status" value="1"/>
</dbReference>
<dbReference type="Pfam" id="PF07729">
    <property type="entry name" value="FCD"/>
    <property type="match status" value="1"/>
</dbReference>
<dbReference type="InterPro" id="IPR008920">
    <property type="entry name" value="TF_FadR/GntR_C"/>
</dbReference>
<dbReference type="InterPro" id="IPR036388">
    <property type="entry name" value="WH-like_DNA-bd_sf"/>
</dbReference>
<sequence length="236" mass="27176">MDQDLPLLPTSEPEDNESAAGRRFRELHDEIRTRISLLDYPPGMRLSEGELAEEFGVSRTPLRRVLFQLQAEGLLKSVQGVGTLVTDIDIGALYQVYQLRMELSPLLARLSPRAVNQHDIKRFKWLHKKSQELTENPSARGYSEVNIATFHALVDFTTNIPLRETMERLFYQTARIWLKSLTDQDVKRECKSLRDEVRDYRDAVCLGDLDALAHIWRAHTSSSMTRIRQKPISQEG</sequence>
<dbReference type="PROSITE" id="PS50949">
    <property type="entry name" value="HTH_GNTR"/>
    <property type="match status" value="1"/>
</dbReference>
<feature type="region of interest" description="Disordered" evidence="4">
    <location>
        <begin position="1"/>
        <end position="21"/>
    </location>
</feature>
<gene>
    <name evidence="6" type="ORF">L1I42_01950</name>
</gene>
<dbReference type="SMART" id="SM00345">
    <property type="entry name" value="HTH_GNTR"/>
    <property type="match status" value="1"/>
</dbReference>
<accession>A0ABS9E744</accession>
<evidence type="ECO:0000256" key="3">
    <source>
        <dbReference type="ARBA" id="ARBA00023163"/>
    </source>
</evidence>
<dbReference type="SUPFAM" id="SSF46785">
    <property type="entry name" value="Winged helix' DNA-binding domain"/>
    <property type="match status" value="1"/>
</dbReference>
<dbReference type="InterPro" id="IPR000524">
    <property type="entry name" value="Tscrpt_reg_HTH_GntR"/>
</dbReference>
<dbReference type="PRINTS" id="PR00035">
    <property type="entry name" value="HTHGNTR"/>
</dbReference>
<evidence type="ECO:0000313" key="7">
    <source>
        <dbReference type="Proteomes" id="UP001201217"/>
    </source>
</evidence>
<dbReference type="Proteomes" id="UP001201217">
    <property type="component" value="Unassembled WGS sequence"/>
</dbReference>
<evidence type="ECO:0000256" key="1">
    <source>
        <dbReference type="ARBA" id="ARBA00023015"/>
    </source>
</evidence>
<dbReference type="SMART" id="SM00895">
    <property type="entry name" value="FCD"/>
    <property type="match status" value="1"/>
</dbReference>
<protein>
    <submittedName>
        <fullName evidence="6">GntR family transcriptional regulator</fullName>
    </submittedName>
</protein>
<evidence type="ECO:0000313" key="6">
    <source>
        <dbReference type="EMBL" id="MCF4097248.1"/>
    </source>
</evidence>
<reference evidence="6 7" key="1">
    <citation type="submission" date="2022-01" db="EMBL/GenBank/DDBJ databases">
        <title>Maritalea mediterranea sp. nov., isolated from marine plastic residues from the Malva-rosa beach (Valencia, Spain).</title>
        <authorList>
            <person name="Vidal-Verdu A."/>
            <person name="Molina-Menor E."/>
            <person name="Pascual J."/>
            <person name="Pereto J."/>
            <person name="Porcar M."/>
        </authorList>
    </citation>
    <scope>NUCLEOTIDE SEQUENCE [LARGE SCALE GENOMIC DNA]</scope>
    <source>
        <strain evidence="6 7">P4.10X</strain>
    </source>
</reference>